<reference evidence="1 2" key="1">
    <citation type="journal article" date="2016" name="PLoS ONE">
        <title>Complete Genome Sequence and Comparative Genomics of a Novel Myxobacterium Myxococcus hansupus.</title>
        <authorList>
            <person name="Sharma G."/>
            <person name="Narwani T."/>
            <person name="Subramanian S."/>
        </authorList>
    </citation>
    <scope>NUCLEOTIDE SEQUENCE [LARGE SCALE GENOMIC DNA]</scope>
    <source>
        <strain evidence="2">mixupus</strain>
    </source>
</reference>
<protein>
    <recommendedName>
        <fullName evidence="3">DUF2378 family protein</fullName>
    </recommendedName>
</protein>
<evidence type="ECO:0000313" key="1">
    <source>
        <dbReference type="EMBL" id="AKQ65909.1"/>
    </source>
</evidence>
<dbReference type="EMBL" id="CP012109">
    <property type="protein sequence ID" value="AKQ65909.1"/>
    <property type="molecule type" value="Genomic_DNA"/>
</dbReference>
<accession>A0A0H4WSX3</accession>
<dbReference type="AlphaFoldDB" id="A0A0H4WSX3"/>
<dbReference type="KEGG" id="mym:A176_002821"/>
<name>A0A0H4WSX3_9BACT</name>
<evidence type="ECO:0008006" key="3">
    <source>
        <dbReference type="Google" id="ProtNLM"/>
    </source>
</evidence>
<dbReference type="PATRIC" id="fig|1297742.4.peg.2848"/>
<dbReference type="Proteomes" id="UP000009026">
    <property type="component" value="Chromosome"/>
</dbReference>
<proteinExistence type="predicted"/>
<dbReference type="InterPro" id="IPR011751">
    <property type="entry name" value="Mxa_paralog_2265"/>
</dbReference>
<sequence length="178" mass="19641">MPTEVTVQSTLFESLVRLSKPDAALQAEFLAAGFDLDKPRAVYPAAVFIGCQDAVVRLRYAAMDRRAAYRELGRGLVRSYFDTLVGKVVAMALKVAGPERAMKRVSLSFSSVFSPVDIHVESLGPADWRVRFRGYPFPAEAAAGTCEGALRQAGASEPLVDVERYEPPDGFDLRIRWR</sequence>
<dbReference type="OrthoDB" id="5381696at2"/>
<dbReference type="Pfam" id="PF09536">
    <property type="entry name" value="DUF2378"/>
    <property type="match status" value="1"/>
</dbReference>
<dbReference type="NCBIfam" id="TIGR02265">
    <property type="entry name" value="Mxa_TIGR02265"/>
    <property type="match status" value="1"/>
</dbReference>
<gene>
    <name evidence="1" type="ORF">A176_002821</name>
</gene>
<dbReference type="RefSeq" id="WP_002636533.1">
    <property type="nucleotide sequence ID" value="NZ_CP012109.1"/>
</dbReference>
<organism evidence="1 2">
    <name type="scientific">Pseudomyxococcus hansupus</name>
    <dbReference type="NCBI Taxonomy" id="1297742"/>
    <lineage>
        <taxon>Bacteria</taxon>
        <taxon>Pseudomonadati</taxon>
        <taxon>Myxococcota</taxon>
        <taxon>Myxococcia</taxon>
        <taxon>Myxococcales</taxon>
        <taxon>Cystobacterineae</taxon>
        <taxon>Myxococcaceae</taxon>
        <taxon>Pseudomyxococcus</taxon>
    </lineage>
</organism>
<evidence type="ECO:0000313" key="2">
    <source>
        <dbReference type="Proteomes" id="UP000009026"/>
    </source>
</evidence>
<keyword evidence="2" id="KW-1185">Reference proteome</keyword>